<reference evidence="1" key="1">
    <citation type="submission" date="2020-10" db="EMBL/GenBank/DDBJ databases">
        <title>High-Quality Genome Resource of Clonostachys rosea strain S41 by Oxford Nanopore Long-Read Sequencing.</title>
        <authorList>
            <person name="Wang H."/>
        </authorList>
    </citation>
    <scope>NUCLEOTIDE SEQUENCE</scope>
    <source>
        <strain evidence="1">S41</strain>
    </source>
</reference>
<accession>A0A8H7TP43</accession>
<gene>
    <name evidence="1" type="ORF">IM811_013453</name>
</gene>
<dbReference type="EMBL" id="JADCTT010000005">
    <property type="protein sequence ID" value="KAF9751659.1"/>
    <property type="molecule type" value="Genomic_DNA"/>
</dbReference>
<protein>
    <submittedName>
        <fullName evidence="1">Uncharacterized protein</fullName>
    </submittedName>
</protein>
<evidence type="ECO:0000313" key="2">
    <source>
        <dbReference type="Proteomes" id="UP000616885"/>
    </source>
</evidence>
<dbReference type="Proteomes" id="UP000616885">
    <property type="component" value="Unassembled WGS sequence"/>
</dbReference>
<sequence length="154" mass="17020">MFLSFFSGDGDMGDGAASVWELDGRIRLDRSGRQASDKKTDTYNVYFQQIGHASLGRVSVFQSSPDNDDGVPNGEPLRTAEWHIYTTQRSAEWEMVCIHGNLRPWALANDRAETRQGISGLQARISEKSTEIVLCAIQLLGYNGNHLCHSGLCA</sequence>
<comment type="caution">
    <text evidence="1">The sequence shown here is derived from an EMBL/GenBank/DDBJ whole genome shotgun (WGS) entry which is preliminary data.</text>
</comment>
<evidence type="ECO:0000313" key="1">
    <source>
        <dbReference type="EMBL" id="KAF9751659.1"/>
    </source>
</evidence>
<proteinExistence type="predicted"/>
<name>A0A8H7TP43_BIOOC</name>
<organism evidence="1 2">
    <name type="scientific">Bionectria ochroleuca</name>
    <name type="common">Gliocladium roseum</name>
    <dbReference type="NCBI Taxonomy" id="29856"/>
    <lineage>
        <taxon>Eukaryota</taxon>
        <taxon>Fungi</taxon>
        <taxon>Dikarya</taxon>
        <taxon>Ascomycota</taxon>
        <taxon>Pezizomycotina</taxon>
        <taxon>Sordariomycetes</taxon>
        <taxon>Hypocreomycetidae</taxon>
        <taxon>Hypocreales</taxon>
        <taxon>Bionectriaceae</taxon>
        <taxon>Clonostachys</taxon>
    </lineage>
</organism>
<dbReference type="AlphaFoldDB" id="A0A8H7TP43"/>